<protein>
    <submittedName>
        <fullName evidence="5">POGLUT1</fullName>
    </submittedName>
</protein>
<evidence type="ECO:0000313" key="6">
    <source>
        <dbReference type="Proteomes" id="UP000242450"/>
    </source>
</evidence>
<dbReference type="Pfam" id="PF05686">
    <property type="entry name" value="Glyco_transf_90"/>
    <property type="match status" value="1"/>
</dbReference>
<dbReference type="GO" id="GO:0045747">
    <property type="term" value="P:positive regulation of Notch signaling pathway"/>
    <property type="evidence" value="ECO:0007669"/>
    <property type="project" value="TreeGrafter"/>
</dbReference>
<gene>
    <name evidence="5" type="ORF">Celaphus_00012738</name>
</gene>
<feature type="compositionally biased region" description="Gly residues" evidence="3">
    <location>
        <begin position="36"/>
        <end position="54"/>
    </location>
</feature>
<dbReference type="OrthoDB" id="202415at2759"/>
<dbReference type="GO" id="GO:0035251">
    <property type="term" value="F:UDP-glucosyltransferase activity"/>
    <property type="evidence" value="ECO:0007669"/>
    <property type="project" value="TreeGrafter"/>
</dbReference>
<feature type="domain" description="Glycosyl transferase CAP10" evidence="4">
    <location>
        <begin position="147"/>
        <end position="253"/>
    </location>
</feature>
<dbReference type="UniPathway" id="UPA00378"/>
<keyword evidence="6" id="KW-1185">Reference proteome</keyword>
<organism evidence="5 6">
    <name type="scientific">Cervus elaphus hippelaphus</name>
    <name type="common">European red deer</name>
    <dbReference type="NCBI Taxonomy" id="46360"/>
    <lineage>
        <taxon>Eukaryota</taxon>
        <taxon>Metazoa</taxon>
        <taxon>Chordata</taxon>
        <taxon>Craniata</taxon>
        <taxon>Vertebrata</taxon>
        <taxon>Euteleostomi</taxon>
        <taxon>Mammalia</taxon>
        <taxon>Eutheria</taxon>
        <taxon>Laurasiatheria</taxon>
        <taxon>Artiodactyla</taxon>
        <taxon>Ruminantia</taxon>
        <taxon>Pecora</taxon>
        <taxon>Cervidae</taxon>
        <taxon>Cervinae</taxon>
        <taxon>Cervus</taxon>
    </lineage>
</organism>
<dbReference type="PANTHER" id="PTHR12203">
    <property type="entry name" value="KDEL LYS-ASP-GLU-LEU CONTAINING - RELATED"/>
    <property type="match status" value="1"/>
</dbReference>
<feature type="region of interest" description="Disordered" evidence="3">
    <location>
        <begin position="33"/>
        <end position="57"/>
    </location>
</feature>
<dbReference type="GO" id="GO:0035252">
    <property type="term" value="F:UDP-xylosyltransferase activity"/>
    <property type="evidence" value="ECO:0007669"/>
    <property type="project" value="TreeGrafter"/>
</dbReference>
<name>A0A212CI01_CEREH</name>
<dbReference type="PANTHER" id="PTHR12203:SF35">
    <property type="entry name" value="PROTEIN O-GLUCOSYLTRANSFERASE 1"/>
    <property type="match status" value="1"/>
</dbReference>
<accession>A0A212CI01</accession>
<evidence type="ECO:0000256" key="3">
    <source>
        <dbReference type="SAM" id="MobiDB-lite"/>
    </source>
</evidence>
<reference evidence="5 6" key="1">
    <citation type="journal article" date="2018" name="Mol. Genet. Genomics">
        <title>The red deer Cervus elaphus genome CerEla1.0: sequencing, annotating, genes, and chromosomes.</title>
        <authorList>
            <person name="Bana N.A."/>
            <person name="Nyiri A."/>
            <person name="Nagy J."/>
            <person name="Frank K."/>
            <person name="Nagy T."/>
            <person name="Steger V."/>
            <person name="Schiller M."/>
            <person name="Lakatos P."/>
            <person name="Sugar L."/>
            <person name="Horn P."/>
            <person name="Barta E."/>
            <person name="Orosz L."/>
        </authorList>
    </citation>
    <scope>NUCLEOTIDE SEQUENCE [LARGE SCALE GENOMIC DNA]</scope>
    <source>
        <strain evidence="5">Hungarian</strain>
    </source>
</reference>
<sequence length="319" mass="35519">MHIHVYIKSASSALNKRAGQQLTACTAFPEKLRGLPGSGPGPGGLPGSGPGPGGRAALRRHCAGRPSAHVVRLLGHLCAGLRFRPRSSRESAVGRQAMELGAPSELWLWLLLLLLPPVPGREKESDSKWKVFIDQINRALENYEPCSSSDCSCYHGVIEEDLTPFRGGISRKMMAEVVRRKLGTHYQIIKNRLYRESDCMFPSRCSGVEHFILEIIGRLPDVEMVINVRDYPQVPKWMEPAIPIFSFSKSTMISCILLGHFGKEDLLFGQYILRVLDGGTSSGKIWTSPERDPLILLSRKNPKLVDAEYTKNQAWKSMK</sequence>
<evidence type="ECO:0000313" key="5">
    <source>
        <dbReference type="EMBL" id="OWK05647.1"/>
    </source>
</evidence>
<evidence type="ECO:0000256" key="2">
    <source>
        <dbReference type="ARBA" id="ARBA00022679"/>
    </source>
</evidence>
<keyword evidence="2" id="KW-0808">Transferase</keyword>
<dbReference type="GO" id="GO:0012505">
    <property type="term" value="C:endomembrane system"/>
    <property type="evidence" value="ECO:0007669"/>
    <property type="project" value="TreeGrafter"/>
</dbReference>
<dbReference type="AlphaFoldDB" id="A0A212CI01"/>
<evidence type="ECO:0000259" key="4">
    <source>
        <dbReference type="Pfam" id="PF05686"/>
    </source>
</evidence>
<dbReference type="InterPro" id="IPR051091">
    <property type="entry name" value="O-Glucosyltr/Glycosyltrsf_90"/>
</dbReference>
<proteinExistence type="inferred from homology"/>
<dbReference type="GO" id="GO:0006493">
    <property type="term" value="P:protein O-linked glycosylation"/>
    <property type="evidence" value="ECO:0007669"/>
    <property type="project" value="TreeGrafter"/>
</dbReference>
<dbReference type="InterPro" id="IPR006598">
    <property type="entry name" value="CAP10"/>
</dbReference>
<comment type="caution">
    <text evidence="5">The sequence shown here is derived from an EMBL/GenBank/DDBJ whole genome shotgun (WGS) entry which is preliminary data.</text>
</comment>
<dbReference type="Proteomes" id="UP000242450">
    <property type="component" value="Chromosome 19"/>
</dbReference>
<dbReference type="EMBL" id="MKHE01000019">
    <property type="protein sequence ID" value="OWK05647.1"/>
    <property type="molecule type" value="Genomic_DNA"/>
</dbReference>
<feature type="non-terminal residue" evidence="5">
    <location>
        <position position="319"/>
    </location>
</feature>
<comment type="similarity">
    <text evidence="1">Belongs to the glycosyltransferase 90 family.</text>
</comment>
<evidence type="ECO:0000256" key="1">
    <source>
        <dbReference type="ARBA" id="ARBA00010118"/>
    </source>
</evidence>